<dbReference type="STRING" id="45496.SAMN04488079_11013"/>
<dbReference type="InterPro" id="IPR003718">
    <property type="entry name" value="OsmC/Ohr_fam"/>
</dbReference>
<dbReference type="OrthoDB" id="9797508at2"/>
<dbReference type="GO" id="GO:0006979">
    <property type="term" value="P:response to oxidative stress"/>
    <property type="evidence" value="ECO:0007669"/>
    <property type="project" value="InterPro"/>
</dbReference>
<dbReference type="PANTHER" id="PTHR42830">
    <property type="entry name" value="OSMOTICALLY INDUCIBLE FAMILY PROTEIN"/>
    <property type="match status" value="1"/>
</dbReference>
<dbReference type="InterPro" id="IPR036102">
    <property type="entry name" value="OsmC/Ohrsf"/>
</dbReference>
<name>A0A1I3Z7H7_9GAMM</name>
<dbReference type="Proteomes" id="UP000198924">
    <property type="component" value="Unassembled WGS sequence"/>
</dbReference>
<dbReference type="InterPro" id="IPR052707">
    <property type="entry name" value="OsmC_Ohr_Peroxiredoxin"/>
</dbReference>
<dbReference type="Gene3D" id="3.30.300.20">
    <property type="match status" value="1"/>
</dbReference>
<dbReference type="GO" id="GO:0004601">
    <property type="term" value="F:peroxidase activity"/>
    <property type="evidence" value="ECO:0007669"/>
    <property type="project" value="InterPro"/>
</dbReference>
<dbReference type="Pfam" id="PF02566">
    <property type="entry name" value="OsmC"/>
    <property type="match status" value="1"/>
</dbReference>
<gene>
    <name evidence="1" type="ORF">SAMN04488079_11013</name>
</gene>
<reference evidence="2" key="1">
    <citation type="submission" date="2016-10" db="EMBL/GenBank/DDBJ databases">
        <authorList>
            <person name="Varghese N."/>
            <person name="Submissions S."/>
        </authorList>
    </citation>
    <scope>NUCLEOTIDE SEQUENCE [LARGE SCALE GENOMIC DNA]</scope>
    <source>
        <strain evidence="2">DSM 11578</strain>
    </source>
</reference>
<keyword evidence="2" id="KW-1185">Reference proteome</keyword>
<dbReference type="NCBIfam" id="TIGR03562">
    <property type="entry name" value="osmo_induc_OsmC"/>
    <property type="match status" value="1"/>
</dbReference>
<dbReference type="InterPro" id="IPR015946">
    <property type="entry name" value="KH_dom-like_a/b"/>
</dbReference>
<dbReference type="InterPro" id="IPR019904">
    <property type="entry name" value="Peroxiredoxin_OsmC"/>
</dbReference>
<dbReference type="SUPFAM" id="SSF82784">
    <property type="entry name" value="OsmC-like"/>
    <property type="match status" value="1"/>
</dbReference>
<evidence type="ECO:0000313" key="1">
    <source>
        <dbReference type="EMBL" id="SFK40048.1"/>
    </source>
</evidence>
<proteinExistence type="predicted"/>
<dbReference type="AlphaFoldDB" id="A0A1I3Z7H7"/>
<sequence>MSIVKTGSAIYKSLGKKGEASVSTETPALKDHPYGFTSRFEGGKGTNPEELLAAAHAACFTMALSFALEGEGYKEGDLKTDVSIFLDEDGDGFRISRSKLSLTANVKGIDEKEFDRIAHETKLACPVSKLFNADIELEYTLNVA</sequence>
<organism evidence="1 2">
    <name type="scientific">Methylophaga sulfidovorans</name>
    <dbReference type="NCBI Taxonomy" id="45496"/>
    <lineage>
        <taxon>Bacteria</taxon>
        <taxon>Pseudomonadati</taxon>
        <taxon>Pseudomonadota</taxon>
        <taxon>Gammaproteobacteria</taxon>
        <taxon>Thiotrichales</taxon>
        <taxon>Piscirickettsiaceae</taxon>
        <taxon>Methylophaga</taxon>
    </lineage>
</organism>
<dbReference type="PANTHER" id="PTHR42830:SF1">
    <property type="entry name" value="OSMOTICALLY INDUCIBLE FAMILY PROTEIN"/>
    <property type="match status" value="1"/>
</dbReference>
<dbReference type="EMBL" id="FOSH01000010">
    <property type="protein sequence ID" value="SFK40048.1"/>
    <property type="molecule type" value="Genomic_DNA"/>
</dbReference>
<accession>A0A1I3Z7H7</accession>
<dbReference type="RefSeq" id="WP_091713931.1">
    <property type="nucleotide sequence ID" value="NZ_FOSH01000010.1"/>
</dbReference>
<protein>
    <submittedName>
        <fullName evidence="1">Osmotically inducible protein OsmC</fullName>
    </submittedName>
</protein>
<evidence type="ECO:0000313" key="2">
    <source>
        <dbReference type="Proteomes" id="UP000198924"/>
    </source>
</evidence>